<evidence type="ECO:0000256" key="9">
    <source>
        <dbReference type="HAMAP-Rule" id="MF_02041"/>
    </source>
</evidence>
<evidence type="ECO:0000259" key="13">
    <source>
        <dbReference type="Pfam" id="PF01207"/>
    </source>
</evidence>
<dbReference type="GO" id="GO:0050660">
    <property type="term" value="F:flavin adenine dinucleotide binding"/>
    <property type="evidence" value="ECO:0007669"/>
    <property type="project" value="InterPro"/>
</dbReference>
<dbReference type="InterPro" id="IPR018517">
    <property type="entry name" value="tRNA_hU_synthase_CS"/>
</dbReference>
<feature type="binding site" evidence="9 12">
    <location>
        <position position="122"/>
    </location>
    <ligand>
        <name>FMN</name>
        <dbReference type="ChEBI" id="CHEBI:58210"/>
    </ligand>
</feature>
<evidence type="ECO:0000256" key="2">
    <source>
        <dbReference type="ARBA" id="ARBA00022555"/>
    </source>
</evidence>
<comment type="catalytic activity">
    <reaction evidence="9">
        <text>5,6-dihydrouridine(20a) in tRNA + NADP(+) = uridine(20a) in tRNA + NADPH + H(+)</text>
        <dbReference type="Rhea" id="RHEA:53344"/>
        <dbReference type="Rhea" id="RHEA-COMP:13535"/>
        <dbReference type="Rhea" id="RHEA-COMP:13536"/>
        <dbReference type="ChEBI" id="CHEBI:15378"/>
        <dbReference type="ChEBI" id="CHEBI:57783"/>
        <dbReference type="ChEBI" id="CHEBI:58349"/>
        <dbReference type="ChEBI" id="CHEBI:65315"/>
        <dbReference type="ChEBI" id="CHEBI:74443"/>
    </reaction>
</comment>
<dbReference type="Pfam" id="PF01207">
    <property type="entry name" value="Dus"/>
    <property type="match status" value="1"/>
</dbReference>
<evidence type="ECO:0000256" key="7">
    <source>
        <dbReference type="ARBA" id="ARBA00022884"/>
    </source>
</evidence>
<dbReference type="InterPro" id="IPR004653">
    <property type="entry name" value="DusA"/>
</dbReference>
<feature type="site" description="Interacts with tRNA; defines subfamily-specific binding signature" evidence="9">
    <location>
        <position position="166"/>
    </location>
</feature>
<dbReference type="GO" id="GO:0010181">
    <property type="term" value="F:FMN binding"/>
    <property type="evidence" value="ECO:0007669"/>
    <property type="project" value="UniProtKB-UniRule"/>
</dbReference>
<dbReference type="CDD" id="cd02801">
    <property type="entry name" value="DUS_like_FMN"/>
    <property type="match status" value="1"/>
</dbReference>
<feature type="site" description="Interacts with tRNA; defines subfamily-specific binding signature" evidence="9">
    <location>
        <position position="285"/>
    </location>
</feature>
<feature type="site" description="Interacts with tRNA; defines subfamily-specific binding signature" evidence="9">
    <location>
        <position position="282"/>
    </location>
</feature>
<keyword evidence="12" id="KW-0547">Nucleotide-binding</keyword>
<evidence type="ECO:0000313" key="15">
    <source>
        <dbReference type="Proteomes" id="UP000249557"/>
    </source>
</evidence>
<feature type="site" description="Interacts with tRNA" evidence="9">
    <location>
        <position position="80"/>
    </location>
</feature>
<proteinExistence type="inferred from homology"/>
<keyword evidence="2 9" id="KW-0820">tRNA-binding</keyword>
<dbReference type="SUPFAM" id="SSF51395">
    <property type="entry name" value="FMN-linked oxidoreductases"/>
    <property type="match status" value="1"/>
</dbReference>
<dbReference type="GO" id="GO:0000049">
    <property type="term" value="F:tRNA binding"/>
    <property type="evidence" value="ECO:0007669"/>
    <property type="project" value="UniProtKB-UniRule"/>
</dbReference>
<evidence type="ECO:0000256" key="4">
    <source>
        <dbReference type="ARBA" id="ARBA00022643"/>
    </source>
</evidence>
<keyword evidence="3 9" id="KW-0285">Flavoprotein</keyword>
<organism evidence="14 15">
    <name type="scientific">Micavibrio aeruginosavorus</name>
    <dbReference type="NCBI Taxonomy" id="349221"/>
    <lineage>
        <taxon>Bacteria</taxon>
        <taxon>Pseudomonadati</taxon>
        <taxon>Bdellovibrionota</taxon>
        <taxon>Bdellovibrionia</taxon>
        <taxon>Bdellovibrionales</taxon>
        <taxon>Pseudobdellovibrionaceae</taxon>
        <taxon>Micavibrio</taxon>
    </lineage>
</organism>
<feature type="binding site" evidence="9 12">
    <location>
        <position position="154"/>
    </location>
    <ligand>
        <name>FMN</name>
        <dbReference type="ChEBI" id="CHEBI:58210"/>
    </ligand>
</feature>
<feature type="active site" description="Proton donor" evidence="9 11">
    <location>
        <position position="83"/>
    </location>
</feature>
<dbReference type="InterPro" id="IPR001269">
    <property type="entry name" value="DUS_fam"/>
</dbReference>
<reference evidence="14 15" key="1">
    <citation type="submission" date="2017-08" db="EMBL/GenBank/DDBJ databases">
        <title>Infants hospitalized years apart are colonized by the same room-sourced microbial strains.</title>
        <authorList>
            <person name="Brooks B."/>
            <person name="Olm M.R."/>
            <person name="Firek B.A."/>
            <person name="Baker R."/>
            <person name="Thomas B.C."/>
            <person name="Morowitz M.J."/>
            <person name="Banfield J.F."/>
        </authorList>
    </citation>
    <scope>NUCLEOTIDE SEQUENCE [LARGE SCALE GENOMIC DNA]</scope>
    <source>
        <strain evidence="14">S2_018_000_R2_104</strain>
    </source>
</reference>
<feature type="domain" description="DUS-like FMN-binding" evidence="13">
    <location>
        <begin position="1"/>
        <end position="297"/>
    </location>
</feature>
<keyword evidence="8 9" id="KW-0560">Oxidoreductase</keyword>
<dbReference type="Gene3D" id="1.20.120.1460">
    <property type="match status" value="1"/>
</dbReference>
<comment type="catalytic activity">
    <reaction evidence="9">
        <text>5,6-dihydrouridine(20) in tRNA + NAD(+) = uridine(20) in tRNA + NADH + H(+)</text>
        <dbReference type="Rhea" id="RHEA:53340"/>
        <dbReference type="Rhea" id="RHEA-COMP:13533"/>
        <dbReference type="Rhea" id="RHEA-COMP:13534"/>
        <dbReference type="ChEBI" id="CHEBI:15378"/>
        <dbReference type="ChEBI" id="CHEBI:57540"/>
        <dbReference type="ChEBI" id="CHEBI:57945"/>
        <dbReference type="ChEBI" id="CHEBI:65315"/>
        <dbReference type="ChEBI" id="CHEBI:74443"/>
        <dbReference type="EC" id="1.3.1.91"/>
    </reaction>
</comment>
<evidence type="ECO:0000256" key="5">
    <source>
        <dbReference type="ARBA" id="ARBA00022694"/>
    </source>
</evidence>
<evidence type="ECO:0000256" key="3">
    <source>
        <dbReference type="ARBA" id="ARBA00022630"/>
    </source>
</evidence>
<dbReference type="NCBIfam" id="TIGR00742">
    <property type="entry name" value="yjbN"/>
    <property type="match status" value="1"/>
</dbReference>
<comment type="cofactor">
    <cofactor evidence="1 9 10 12">
        <name>FMN</name>
        <dbReference type="ChEBI" id="CHEBI:58210"/>
    </cofactor>
</comment>
<dbReference type="PROSITE" id="PS01136">
    <property type="entry name" value="UPF0034"/>
    <property type="match status" value="1"/>
</dbReference>
<evidence type="ECO:0000256" key="1">
    <source>
        <dbReference type="ARBA" id="ARBA00001917"/>
    </source>
</evidence>
<keyword evidence="6 9" id="KW-0521">NADP</keyword>
<dbReference type="InterPro" id="IPR013785">
    <property type="entry name" value="Aldolase_TIM"/>
</dbReference>
<comment type="catalytic activity">
    <reaction evidence="9">
        <text>5,6-dihydrouridine(20) in tRNA + NADP(+) = uridine(20) in tRNA + NADPH + H(+)</text>
        <dbReference type="Rhea" id="RHEA:53336"/>
        <dbReference type="Rhea" id="RHEA-COMP:13533"/>
        <dbReference type="Rhea" id="RHEA-COMP:13534"/>
        <dbReference type="ChEBI" id="CHEBI:15378"/>
        <dbReference type="ChEBI" id="CHEBI:57783"/>
        <dbReference type="ChEBI" id="CHEBI:58349"/>
        <dbReference type="ChEBI" id="CHEBI:65315"/>
        <dbReference type="ChEBI" id="CHEBI:74443"/>
        <dbReference type="EC" id="1.3.1.91"/>
    </reaction>
</comment>
<dbReference type="GO" id="GO:0102264">
    <property type="term" value="F:tRNA-dihydrouridine20 synthase activity"/>
    <property type="evidence" value="ECO:0007669"/>
    <property type="project" value="UniProtKB-EC"/>
</dbReference>
<evidence type="ECO:0000256" key="6">
    <source>
        <dbReference type="ARBA" id="ARBA00022857"/>
    </source>
</evidence>
<dbReference type="PANTHER" id="PTHR42907:SF1">
    <property type="entry name" value="FMN-LINKED OXIDOREDUCTASES SUPERFAMILY PROTEIN"/>
    <property type="match status" value="1"/>
</dbReference>
<dbReference type="Gene3D" id="3.20.20.70">
    <property type="entry name" value="Aldolase class I"/>
    <property type="match status" value="1"/>
</dbReference>
<dbReference type="EMBL" id="QFNK01000301">
    <property type="protein sequence ID" value="PZO81528.1"/>
    <property type="molecule type" value="Genomic_DNA"/>
</dbReference>
<dbReference type="NCBIfam" id="NF008774">
    <property type="entry name" value="PRK11815.1"/>
    <property type="match status" value="1"/>
</dbReference>
<evidence type="ECO:0000313" key="14">
    <source>
        <dbReference type="EMBL" id="PZO81528.1"/>
    </source>
</evidence>
<evidence type="ECO:0000256" key="8">
    <source>
        <dbReference type="ARBA" id="ARBA00023002"/>
    </source>
</evidence>
<dbReference type="PIRSF" id="PIRSF006621">
    <property type="entry name" value="Dus"/>
    <property type="match status" value="1"/>
</dbReference>
<dbReference type="AlphaFoldDB" id="A0A2W5BJY6"/>
<dbReference type="PANTHER" id="PTHR42907">
    <property type="entry name" value="FMN-LINKED OXIDOREDUCTASES SUPERFAMILY PROTEIN"/>
    <property type="match status" value="1"/>
</dbReference>
<dbReference type="Proteomes" id="UP000249557">
    <property type="component" value="Unassembled WGS sequence"/>
</dbReference>
<keyword evidence="5 9" id="KW-0819">tRNA processing</keyword>
<accession>A0A2W5BJY6</accession>
<comment type="similarity">
    <text evidence="9">Belongs to the Dus family. DusA subfamily.</text>
</comment>
<comment type="catalytic activity">
    <reaction evidence="9">
        <text>5,6-dihydrouridine(20a) in tRNA + NAD(+) = uridine(20a) in tRNA + NADH + H(+)</text>
        <dbReference type="Rhea" id="RHEA:53348"/>
        <dbReference type="Rhea" id="RHEA-COMP:13535"/>
        <dbReference type="Rhea" id="RHEA-COMP:13536"/>
        <dbReference type="ChEBI" id="CHEBI:15378"/>
        <dbReference type="ChEBI" id="CHEBI:57540"/>
        <dbReference type="ChEBI" id="CHEBI:57945"/>
        <dbReference type="ChEBI" id="CHEBI:65315"/>
        <dbReference type="ChEBI" id="CHEBI:74443"/>
    </reaction>
</comment>
<comment type="caution">
    <text evidence="14">The sequence shown here is derived from an EMBL/GenBank/DDBJ whole genome shotgun (WGS) entry which is preliminary data.</text>
</comment>
<keyword evidence="7 9" id="KW-0694">RNA-binding</keyword>
<comment type="similarity">
    <text evidence="10">Belongs to the dus family.</text>
</comment>
<comment type="function">
    <text evidence="9">Catalyzes the synthesis of 5,6-dihydrouridine (D), a modified base found in the D-loop of most tRNAs, via the reduction of the C5-C6 double bond in target uridines. Specifically modifies U20 and U20a in tRNAs.</text>
</comment>
<protein>
    <recommendedName>
        <fullName evidence="9">tRNA-dihydrouridine(20/20a) synthase</fullName>
        <ecNumber evidence="9">1.3.1.91</ecNumber>
    </recommendedName>
    <alternativeName>
        <fullName evidence="9">DusA-like U20-specific dihydrouridine synthase</fullName>
        <shortName evidence="9">U20-specific Dus</shortName>
    </alternativeName>
</protein>
<dbReference type="EC" id="1.3.1.91" evidence="9"/>
<dbReference type="HAMAP" id="MF_02041">
    <property type="entry name" value="DusA_subfam"/>
    <property type="match status" value="1"/>
</dbReference>
<dbReference type="GO" id="GO:0102266">
    <property type="term" value="F:tRNA-dihydrouridine20a synthase activity"/>
    <property type="evidence" value="ECO:0007669"/>
    <property type="project" value="RHEA"/>
</dbReference>
<sequence length="310" mass="34936">MLDWTDRHCRYFHRLLSPNARLYTEMVTTGALIHGDRDRHLRFNEEEKYVALQLGGSEPEALAECAKMGEQYGYDEINLNCGCPSERVQKGAFGACLMAEPDLVASCVESMAKAVKIPVTVKCRIGIDDCDPEQFLRAFIRPIAAAGCNIFVIHARKAWLKGLSPKENRTKPPIDYALPAAIKKEFPHLQIIVNGEVKTVDHVRTHFQSFDGAMIGREAYQNPAILVDIEREVFGTQNLRTPQDAVLEMIPYIERQARDHGTPMKSIIRHMIGLFQGERGSRAWRRTLSVDTHRDDATPQILRDALGLVA</sequence>
<evidence type="ECO:0000256" key="11">
    <source>
        <dbReference type="PIRSR" id="PIRSR006621-1"/>
    </source>
</evidence>
<feature type="site" description="Interacts with tRNA" evidence="9">
    <location>
        <position position="169"/>
    </location>
</feature>
<gene>
    <name evidence="14" type="ORF">DI626_10790</name>
</gene>
<evidence type="ECO:0000256" key="12">
    <source>
        <dbReference type="PIRSR" id="PIRSR006621-2"/>
    </source>
</evidence>
<evidence type="ECO:0000256" key="10">
    <source>
        <dbReference type="PIRNR" id="PIRNR006621"/>
    </source>
</evidence>
<name>A0A2W5BJY6_9BACT</name>
<keyword evidence="4 9" id="KW-0288">FMN</keyword>
<feature type="binding site" evidence="9 12">
    <location>
        <begin position="216"/>
        <end position="217"/>
    </location>
    <ligand>
        <name>FMN</name>
        <dbReference type="ChEBI" id="CHEBI:58210"/>
    </ligand>
</feature>
<feature type="binding site" evidence="9 12">
    <location>
        <position position="53"/>
    </location>
    <ligand>
        <name>FMN</name>
        <dbReference type="ChEBI" id="CHEBI:58210"/>
    </ligand>
</feature>
<comment type="caution">
    <text evidence="9">Lacks conserved residue(s) required for the propagation of feature annotation.</text>
</comment>
<dbReference type="InterPro" id="IPR035587">
    <property type="entry name" value="DUS-like_FMN-bd"/>
</dbReference>